<reference evidence="2" key="1">
    <citation type="submission" date="2020-08" db="EMBL/GenBank/DDBJ databases">
        <title>Genome public.</title>
        <authorList>
            <person name="Liu C."/>
            <person name="Sun Q."/>
        </authorList>
    </citation>
    <scope>NUCLEOTIDE SEQUENCE</scope>
    <source>
        <strain evidence="2">NSJ-12</strain>
    </source>
</reference>
<accession>A0A926IF81</accession>
<gene>
    <name evidence="2" type="ORF">H8718_18335</name>
</gene>
<comment type="caution">
    <text evidence="2">The sequence shown here is derived from an EMBL/GenBank/DDBJ whole genome shotgun (WGS) entry which is preliminary data.</text>
</comment>
<sequence length="181" mass="21466">MKKNLIAEGNIYVSGVYGIYTKSKNGRREYLYIGSSKECNDARSRHQSILRSGKYANGKKQFLQECWDSNVELYFSVIEEVTNYEDRVEAEQYYIDKYSDCIVNGKDKAQVRNTPVTAEEHRRRSEANRGENNPNSRLTKKQVWEIRYLYDNTDMKQYEIAKMYKISTMHVSNIINNRKWR</sequence>
<evidence type="ECO:0000313" key="3">
    <source>
        <dbReference type="Proteomes" id="UP000655830"/>
    </source>
</evidence>
<evidence type="ECO:0008006" key="4">
    <source>
        <dbReference type="Google" id="ProtNLM"/>
    </source>
</evidence>
<evidence type="ECO:0000313" key="2">
    <source>
        <dbReference type="EMBL" id="MBC8581452.1"/>
    </source>
</evidence>
<dbReference type="Gene3D" id="3.40.1440.10">
    <property type="entry name" value="GIY-YIG endonuclease"/>
    <property type="match status" value="1"/>
</dbReference>
<evidence type="ECO:0000256" key="1">
    <source>
        <dbReference type="SAM" id="MobiDB-lite"/>
    </source>
</evidence>
<keyword evidence="3" id="KW-1185">Reference proteome</keyword>
<organism evidence="2 3">
    <name type="scientific">Zhenhengia yiwuensis</name>
    <dbReference type="NCBI Taxonomy" id="2763666"/>
    <lineage>
        <taxon>Bacteria</taxon>
        <taxon>Bacillati</taxon>
        <taxon>Bacillota</taxon>
        <taxon>Clostridia</taxon>
        <taxon>Lachnospirales</taxon>
        <taxon>Lachnospiraceae</taxon>
        <taxon>Zhenhengia</taxon>
    </lineage>
</organism>
<protein>
    <recommendedName>
        <fullName evidence="4">GIY-YIG catalytic domain-containing protein</fullName>
    </recommendedName>
</protein>
<dbReference type="RefSeq" id="WP_249334383.1">
    <property type="nucleotide sequence ID" value="NZ_JACRSY010000053.1"/>
</dbReference>
<feature type="region of interest" description="Disordered" evidence="1">
    <location>
        <begin position="112"/>
        <end position="136"/>
    </location>
</feature>
<dbReference type="AlphaFoldDB" id="A0A926IF81"/>
<proteinExistence type="predicted"/>
<dbReference type="EMBL" id="JACRSY010000053">
    <property type="protein sequence ID" value="MBC8581452.1"/>
    <property type="molecule type" value="Genomic_DNA"/>
</dbReference>
<feature type="compositionally biased region" description="Basic and acidic residues" evidence="1">
    <location>
        <begin position="118"/>
        <end position="129"/>
    </location>
</feature>
<dbReference type="Proteomes" id="UP000655830">
    <property type="component" value="Unassembled WGS sequence"/>
</dbReference>
<dbReference type="InterPro" id="IPR035901">
    <property type="entry name" value="GIY-YIG_endonuc_sf"/>
</dbReference>
<name>A0A926IF81_9FIRM</name>